<evidence type="ECO:0000313" key="3">
    <source>
        <dbReference type="Proteomes" id="UP001652504"/>
    </source>
</evidence>
<dbReference type="InterPro" id="IPR001036">
    <property type="entry name" value="Acrflvin-R"/>
</dbReference>
<feature type="transmembrane region" description="Helical" evidence="1">
    <location>
        <begin position="973"/>
        <end position="999"/>
    </location>
</feature>
<dbReference type="Gene3D" id="3.30.70.1320">
    <property type="entry name" value="Multidrug efflux transporter AcrB pore domain like"/>
    <property type="match status" value="1"/>
</dbReference>
<sequence>MFRLFANNRSSFISLALFLVCFGFYQFLHLPISLYPNTSKPVIKLQMFYKQDIAQFMQFWGEKIETSLKNIKDVELVEGEYRQGKAVYYIHFDWNKDNDEAIRDVGSIAASYQAQLSRELPPFKVGFYNPGSECYLVVDSDKLDADELSHILANKLQPALDEIPGVSKSMVTLFGEQHVTVKIDPLKVAEYKLSIQDVMDIIQIHEFDYALGNLSTQRNGQIAMRVERGIEDMQQIEQITVGKIAGREIKLNEIAEVVFTRSKMSRMLQLDGRNAVAVAVWPKPDANLYQLARAFFTTSEDFVKDIGNITVLNDPSIFIGKAMKAVMFAIFTGMAIASLSVLLFFRSFSKTLVVSLAMPLSLMGAGAIMHFSGVGINLLSLGAMSVSIGMVIDGAVVVVDNIYYHQKRQTGLTTFDAVREVAPSIVASVITTIIVFMPMAFTAPIASALLSDIALVVISIMLFSLFINLIFLPVILSYMPQKQANYGLLGRLIEALLNAWANSYLWCLRHVLQRKLLQLVIIICTVGMGVYSAQLLPTIKQELIAKPKAEIIDVIVGFKKDGLEMRERAQLAETVRQEINSQFGDKIKFAYTDIRANAAYISIHLTSHEVFEQTFADIQAMLKSDEELDLEAMPWITSALAVPDFPALRLLVTEETEQQRRQQLINIQAHFKAHEAVSRVKITPKPQKSTKFALSIQHDVLTNFFPLAEHKQIQEDLADYVGLVIEEKYLAQIEIEGEKLMLYSQVGSELIDQVERIGALPFFYKDKIFHLRDLLDIQETKEWKLYYSRNTQPIYMAEIWLKDSAIESPQQVLETFYQTLPKGQAIPFIVDQPDIVVKEGIDSLLKALALAFALVFLCVHFMFKRVLVGILICAVIPFGIMGAIIALAYFESTLSLNSMLGIIMLCGISVNNSIIFVDVYQRIASRFEHKIDAVVEAAKMRFRAIMVTNMTTIAGLAPLAFGLGSSGKILQPLGISVTFGIAIGTFFTMYLIPILLLYVMPIQHGNQQQEWQGKALTS</sequence>
<organism evidence="2 3">
    <name type="scientific">Fluctibacter corallii</name>
    <dbReference type="NCBI Taxonomy" id="2984329"/>
    <lineage>
        <taxon>Bacteria</taxon>
        <taxon>Pseudomonadati</taxon>
        <taxon>Pseudomonadota</taxon>
        <taxon>Gammaproteobacteria</taxon>
        <taxon>Alteromonadales</taxon>
        <taxon>Alteromonadaceae</taxon>
        <taxon>Fluctibacter</taxon>
    </lineage>
</organism>
<evidence type="ECO:0000313" key="2">
    <source>
        <dbReference type="EMBL" id="MCV2884456.1"/>
    </source>
</evidence>
<name>A0ABT3A702_9ALTE</name>
<keyword evidence="1" id="KW-0472">Membrane</keyword>
<keyword evidence="3" id="KW-1185">Reference proteome</keyword>
<dbReference type="Gene3D" id="1.20.1640.10">
    <property type="entry name" value="Multidrug efflux transporter AcrB transmembrane domain"/>
    <property type="match status" value="2"/>
</dbReference>
<protein>
    <submittedName>
        <fullName evidence="2">Efflux RND transporter permease subunit</fullName>
    </submittedName>
</protein>
<dbReference type="InterPro" id="IPR027463">
    <property type="entry name" value="AcrB_DN_DC_subdom"/>
</dbReference>
<evidence type="ECO:0000256" key="1">
    <source>
        <dbReference type="SAM" id="Phobius"/>
    </source>
</evidence>
<dbReference type="SUPFAM" id="SSF82693">
    <property type="entry name" value="Multidrug efflux transporter AcrB pore domain, PN1, PN2, PC1 and PC2 subdomains"/>
    <property type="match status" value="1"/>
</dbReference>
<feature type="transmembrane region" description="Helical" evidence="1">
    <location>
        <begin position="453"/>
        <end position="476"/>
    </location>
</feature>
<feature type="transmembrane region" description="Helical" evidence="1">
    <location>
        <begin position="378"/>
        <end position="404"/>
    </location>
</feature>
<dbReference type="PRINTS" id="PR00702">
    <property type="entry name" value="ACRIFLAVINRP"/>
</dbReference>
<feature type="transmembrane region" description="Helical" evidence="1">
    <location>
        <begin position="425"/>
        <end position="447"/>
    </location>
</feature>
<keyword evidence="1" id="KW-1133">Transmembrane helix</keyword>
<gene>
    <name evidence="2" type="ORF">OE749_07095</name>
</gene>
<dbReference type="Gene3D" id="3.30.70.1430">
    <property type="entry name" value="Multidrug efflux transporter AcrB pore domain"/>
    <property type="match status" value="2"/>
</dbReference>
<dbReference type="RefSeq" id="WP_263711721.1">
    <property type="nucleotide sequence ID" value="NZ_JAOWKX010000003.1"/>
</dbReference>
<keyword evidence="1" id="KW-0812">Transmembrane</keyword>
<feature type="transmembrane region" description="Helical" evidence="1">
    <location>
        <begin position="896"/>
        <end position="920"/>
    </location>
</feature>
<dbReference type="Proteomes" id="UP001652504">
    <property type="component" value="Unassembled WGS sequence"/>
</dbReference>
<feature type="transmembrane region" description="Helical" evidence="1">
    <location>
        <begin position="516"/>
        <end position="536"/>
    </location>
</feature>
<dbReference type="Gene3D" id="3.30.70.1440">
    <property type="entry name" value="Multidrug efflux transporter AcrB pore domain"/>
    <property type="match status" value="1"/>
</dbReference>
<dbReference type="EMBL" id="JAOWKX010000003">
    <property type="protein sequence ID" value="MCV2884456.1"/>
    <property type="molecule type" value="Genomic_DNA"/>
</dbReference>
<feature type="transmembrane region" description="Helical" evidence="1">
    <location>
        <begin position="325"/>
        <end position="345"/>
    </location>
</feature>
<reference evidence="2 3" key="1">
    <citation type="submission" date="2022-10" db="EMBL/GenBank/DDBJ databases">
        <title>Aestuariibacter sp. AA17 isolated from Montipora capitata coral fragment.</title>
        <authorList>
            <person name="Emsley S.A."/>
            <person name="Pfannmuller K.M."/>
            <person name="Loughran R.M."/>
            <person name="Shlafstein M."/>
            <person name="Papke E."/>
            <person name="Saw J.H."/>
            <person name="Ushijima B."/>
            <person name="Videau P."/>
        </authorList>
    </citation>
    <scope>NUCLEOTIDE SEQUENCE [LARGE SCALE GENOMIC DNA]</scope>
    <source>
        <strain evidence="2 3">AA17</strain>
    </source>
</reference>
<feature type="transmembrane region" description="Helical" evidence="1">
    <location>
        <begin position="844"/>
        <end position="863"/>
    </location>
</feature>
<dbReference type="PANTHER" id="PTHR32063">
    <property type="match status" value="1"/>
</dbReference>
<dbReference type="Gene3D" id="3.30.2090.10">
    <property type="entry name" value="Multidrug efflux transporter AcrB TolC docking domain, DN and DC subdomains"/>
    <property type="match status" value="2"/>
</dbReference>
<accession>A0ABT3A702</accession>
<proteinExistence type="predicted"/>
<dbReference type="SUPFAM" id="SSF82714">
    <property type="entry name" value="Multidrug efflux transporter AcrB TolC docking domain, DN and DC subdomains"/>
    <property type="match status" value="1"/>
</dbReference>
<feature type="transmembrane region" description="Helical" evidence="1">
    <location>
        <begin position="941"/>
        <end position="961"/>
    </location>
</feature>
<comment type="caution">
    <text evidence="2">The sequence shown here is derived from an EMBL/GenBank/DDBJ whole genome shotgun (WGS) entry which is preliminary data.</text>
</comment>
<dbReference type="PANTHER" id="PTHR32063:SF0">
    <property type="entry name" value="SWARMING MOTILITY PROTEIN SWRC"/>
    <property type="match status" value="1"/>
</dbReference>
<dbReference type="Pfam" id="PF00873">
    <property type="entry name" value="ACR_tran"/>
    <property type="match status" value="1"/>
</dbReference>
<feature type="transmembrane region" description="Helical" evidence="1">
    <location>
        <begin position="12"/>
        <end position="32"/>
    </location>
</feature>
<feature type="transmembrane region" description="Helical" evidence="1">
    <location>
        <begin position="870"/>
        <end position="890"/>
    </location>
</feature>
<dbReference type="SUPFAM" id="SSF82866">
    <property type="entry name" value="Multidrug efflux transporter AcrB transmembrane domain"/>
    <property type="match status" value="2"/>
</dbReference>
<feature type="transmembrane region" description="Helical" evidence="1">
    <location>
        <begin position="352"/>
        <end position="372"/>
    </location>
</feature>